<evidence type="ECO:0000256" key="2">
    <source>
        <dbReference type="SAM" id="SignalP"/>
    </source>
</evidence>
<dbReference type="InterPro" id="IPR000914">
    <property type="entry name" value="SBP_5_dom"/>
</dbReference>
<keyword evidence="5" id="KW-1185">Reference proteome</keyword>
<feature type="chain" id="PRO_5046639468" description="Solute-binding protein family 5 domain-containing protein" evidence="2">
    <location>
        <begin position="25"/>
        <end position="529"/>
    </location>
</feature>
<dbReference type="PANTHER" id="PTHR30290">
    <property type="entry name" value="PERIPLASMIC BINDING COMPONENT OF ABC TRANSPORTER"/>
    <property type="match status" value="1"/>
</dbReference>
<dbReference type="InterPro" id="IPR030678">
    <property type="entry name" value="Peptide/Ni-bd"/>
</dbReference>
<proteinExistence type="predicted"/>
<keyword evidence="1 2" id="KW-0732">Signal</keyword>
<reference evidence="4 5" key="1">
    <citation type="submission" date="2020-04" db="EMBL/GenBank/DDBJ databases">
        <title>CFH 90308 Microbacterium sp.</title>
        <authorList>
            <person name="Nie G."/>
            <person name="Ming H."/>
            <person name="Xia T."/>
        </authorList>
    </citation>
    <scope>NUCLEOTIDE SEQUENCE [LARGE SCALE GENOMIC DNA]</scope>
    <source>
        <strain evidence="4 5">CFH 90308</strain>
    </source>
</reference>
<dbReference type="PIRSF" id="PIRSF002741">
    <property type="entry name" value="MppA"/>
    <property type="match status" value="1"/>
</dbReference>
<feature type="signal peptide" evidence="2">
    <location>
        <begin position="1"/>
        <end position="24"/>
    </location>
</feature>
<dbReference type="PROSITE" id="PS51257">
    <property type="entry name" value="PROKAR_LIPOPROTEIN"/>
    <property type="match status" value="1"/>
</dbReference>
<dbReference type="Pfam" id="PF00496">
    <property type="entry name" value="SBP_bac_5"/>
    <property type="match status" value="1"/>
</dbReference>
<name>A0ABX1K983_9MICO</name>
<evidence type="ECO:0000256" key="1">
    <source>
        <dbReference type="ARBA" id="ARBA00022729"/>
    </source>
</evidence>
<dbReference type="Gene3D" id="3.40.190.10">
    <property type="entry name" value="Periplasmic binding protein-like II"/>
    <property type="match status" value="1"/>
</dbReference>
<dbReference type="SUPFAM" id="SSF53850">
    <property type="entry name" value="Periplasmic binding protein-like II"/>
    <property type="match status" value="1"/>
</dbReference>
<sequence>MKNRNARRTIGIVGALAAAALVMAGCTGGNADAAGEEKVYVQAIGDDPMGLNAQLVSGAAASMFSAQIFDTLIRIDDAGELSPGLAEEWELSDDGLELTLQLRDGVTWHDGEPFTAEDVKFNLEEIVELQTFGAALASRIAGVEVVDETTAVVRFTEVFGPVLETLAQQFMIPKHIYEGTDYVTNEANMEPIGTGPMVFDSYESGQQVVLVKNPDYWEGEVQVDRAVYPVMTDPNSRASALFAGEVDRAELDPSQQKRVEQDPDLELMTEGFFAQAITVMMNGLSPELTDPTVRAAVFAALDREAITDVALSGLGEPTTGFFPPSLEWALNTDVDFERDFPRDIDAINEALDEAGFPRGSDGLRFTLDVRYISELSEVAATAEMAKSQLEEVGIGLNLVGTSASVFTEKVYTTSEFDLSFLRSTVGADPSTGIVRWYACNPNRAAASNPSQICDEQIQAAADGALGTTDRAQRGEHLKDLQQRASELMFYAPLSWYYGSFPTVSSKRWEGQLDAVSTTNTVPWTTMTLK</sequence>
<dbReference type="Gene3D" id="3.10.105.10">
    <property type="entry name" value="Dipeptide-binding Protein, Domain 3"/>
    <property type="match status" value="1"/>
</dbReference>
<dbReference type="EMBL" id="JABACI010000001">
    <property type="protein sequence ID" value="NLP83567.1"/>
    <property type="molecule type" value="Genomic_DNA"/>
</dbReference>
<accession>A0ABX1K983</accession>
<organism evidence="4 5">
    <name type="scientific">Microbacterium salsuginis</name>
    <dbReference type="NCBI Taxonomy" id="2722803"/>
    <lineage>
        <taxon>Bacteria</taxon>
        <taxon>Bacillati</taxon>
        <taxon>Actinomycetota</taxon>
        <taxon>Actinomycetes</taxon>
        <taxon>Micrococcales</taxon>
        <taxon>Microbacteriaceae</taxon>
        <taxon>Microbacterium</taxon>
    </lineage>
</organism>
<evidence type="ECO:0000313" key="5">
    <source>
        <dbReference type="Proteomes" id="UP001429745"/>
    </source>
</evidence>
<comment type="caution">
    <text evidence="4">The sequence shown here is derived from an EMBL/GenBank/DDBJ whole genome shotgun (WGS) entry which is preliminary data.</text>
</comment>
<evidence type="ECO:0000313" key="4">
    <source>
        <dbReference type="EMBL" id="NLP83567.1"/>
    </source>
</evidence>
<dbReference type="RefSeq" id="WP_168911962.1">
    <property type="nucleotide sequence ID" value="NZ_JABACI010000001.1"/>
</dbReference>
<dbReference type="InterPro" id="IPR039424">
    <property type="entry name" value="SBP_5"/>
</dbReference>
<dbReference type="Proteomes" id="UP001429745">
    <property type="component" value="Unassembled WGS sequence"/>
</dbReference>
<dbReference type="PANTHER" id="PTHR30290:SF38">
    <property type="entry name" value="D,D-DIPEPTIDE-BINDING PERIPLASMIC PROTEIN DDPA-RELATED"/>
    <property type="match status" value="1"/>
</dbReference>
<feature type="domain" description="Solute-binding protein family 5" evidence="3">
    <location>
        <begin position="80"/>
        <end position="441"/>
    </location>
</feature>
<protein>
    <recommendedName>
        <fullName evidence="3">Solute-binding protein family 5 domain-containing protein</fullName>
    </recommendedName>
</protein>
<gene>
    <name evidence="4" type="ORF">HF576_06900</name>
</gene>
<evidence type="ECO:0000259" key="3">
    <source>
        <dbReference type="Pfam" id="PF00496"/>
    </source>
</evidence>